<dbReference type="AlphaFoldDB" id="A0A8T2S422"/>
<dbReference type="InterPro" id="IPR036815">
    <property type="entry name" value="14-3-3_dom_sf"/>
</dbReference>
<keyword evidence="5" id="KW-1185">Reference proteome</keyword>
<feature type="coiled-coil region" evidence="2">
    <location>
        <begin position="3"/>
        <end position="30"/>
    </location>
</feature>
<comment type="caution">
    <text evidence="4">The sequence shown here is derived from an EMBL/GenBank/DDBJ whole genome shotgun (WGS) entry which is preliminary data.</text>
</comment>
<dbReference type="EMBL" id="CM035427">
    <property type="protein sequence ID" value="KAH7306197.1"/>
    <property type="molecule type" value="Genomic_DNA"/>
</dbReference>
<organism evidence="4 5">
    <name type="scientific">Ceratopteris richardii</name>
    <name type="common">Triangle waterfern</name>
    <dbReference type="NCBI Taxonomy" id="49495"/>
    <lineage>
        <taxon>Eukaryota</taxon>
        <taxon>Viridiplantae</taxon>
        <taxon>Streptophyta</taxon>
        <taxon>Embryophyta</taxon>
        <taxon>Tracheophyta</taxon>
        <taxon>Polypodiopsida</taxon>
        <taxon>Polypodiidae</taxon>
        <taxon>Polypodiales</taxon>
        <taxon>Pteridineae</taxon>
        <taxon>Pteridaceae</taxon>
        <taxon>Parkerioideae</taxon>
        <taxon>Ceratopteris</taxon>
    </lineage>
</organism>
<gene>
    <name evidence="4" type="ORF">KP509_22G001300</name>
</gene>
<dbReference type="PRINTS" id="PR00305">
    <property type="entry name" value="1433ZETA"/>
</dbReference>
<feature type="domain" description="14-3-3" evidence="3">
    <location>
        <begin position="1"/>
        <end position="150"/>
    </location>
</feature>
<proteinExistence type="inferred from homology"/>
<dbReference type="OrthoDB" id="10260625at2759"/>
<evidence type="ECO:0000256" key="2">
    <source>
        <dbReference type="SAM" id="Coils"/>
    </source>
</evidence>
<dbReference type="Pfam" id="PF00244">
    <property type="entry name" value="14-3-3"/>
    <property type="match status" value="1"/>
</dbReference>
<dbReference type="SMART" id="SM00101">
    <property type="entry name" value="14_3_3"/>
    <property type="match status" value="1"/>
</dbReference>
<name>A0A8T2S422_CERRI</name>
<protein>
    <recommendedName>
        <fullName evidence="3">14-3-3 domain-containing protein</fullName>
    </recommendedName>
</protein>
<dbReference type="SUPFAM" id="SSF48445">
    <property type="entry name" value="14-3-3 protein"/>
    <property type="match status" value="1"/>
</dbReference>
<dbReference type="InterPro" id="IPR000308">
    <property type="entry name" value="14-3-3"/>
</dbReference>
<evidence type="ECO:0000313" key="4">
    <source>
        <dbReference type="EMBL" id="KAH7306197.1"/>
    </source>
</evidence>
<dbReference type="Gene3D" id="1.20.190.20">
    <property type="entry name" value="14-3-3 domain"/>
    <property type="match status" value="1"/>
</dbReference>
<evidence type="ECO:0000313" key="5">
    <source>
        <dbReference type="Proteomes" id="UP000825935"/>
    </source>
</evidence>
<keyword evidence="2" id="KW-0175">Coiled coil</keyword>
<evidence type="ECO:0000259" key="3">
    <source>
        <dbReference type="SMART" id="SM00101"/>
    </source>
</evidence>
<dbReference type="PANTHER" id="PTHR18860">
    <property type="entry name" value="14-3-3 PROTEIN"/>
    <property type="match status" value="1"/>
</dbReference>
<dbReference type="Proteomes" id="UP000825935">
    <property type="component" value="Chromosome 22"/>
</dbReference>
<sequence>MIKKLLTEQAEQYEEMVEFMEKVARSLHSKELTVEERNLLSMAYKNVVGSRCALWHIILSIEQKEEGKGNEDHVATICKYGAKIKSELTKICEGILTLLDGHLISSASSCESKVFHLKMKGDYHRYMVEFKTAAVRREAIDNTMTMYKAA</sequence>
<evidence type="ECO:0000256" key="1">
    <source>
        <dbReference type="ARBA" id="ARBA00006141"/>
    </source>
</evidence>
<reference evidence="4" key="1">
    <citation type="submission" date="2021-08" db="EMBL/GenBank/DDBJ databases">
        <title>WGS assembly of Ceratopteris richardii.</title>
        <authorList>
            <person name="Marchant D.B."/>
            <person name="Chen G."/>
            <person name="Jenkins J."/>
            <person name="Shu S."/>
            <person name="Leebens-Mack J."/>
            <person name="Grimwood J."/>
            <person name="Schmutz J."/>
            <person name="Soltis P."/>
            <person name="Soltis D."/>
            <person name="Chen Z.-H."/>
        </authorList>
    </citation>
    <scope>NUCLEOTIDE SEQUENCE</scope>
    <source>
        <strain evidence="4">Whitten #5841</strain>
        <tissue evidence="4">Leaf</tissue>
    </source>
</reference>
<dbReference type="InterPro" id="IPR023410">
    <property type="entry name" value="14-3-3_domain"/>
</dbReference>
<accession>A0A8T2S422</accession>
<dbReference type="OMA" id="CERIHRF"/>
<comment type="similarity">
    <text evidence="1">Belongs to the 14-3-3 family.</text>
</comment>